<dbReference type="InterPro" id="IPR029063">
    <property type="entry name" value="SAM-dependent_MTases_sf"/>
</dbReference>
<organism evidence="3 4">
    <name type="scientific">Cylicostephanus goldi</name>
    <name type="common">Nematode worm</name>
    <dbReference type="NCBI Taxonomy" id="71465"/>
    <lineage>
        <taxon>Eukaryota</taxon>
        <taxon>Metazoa</taxon>
        <taxon>Ecdysozoa</taxon>
        <taxon>Nematoda</taxon>
        <taxon>Chromadorea</taxon>
        <taxon>Rhabditida</taxon>
        <taxon>Rhabditina</taxon>
        <taxon>Rhabditomorpha</taxon>
        <taxon>Strongyloidea</taxon>
        <taxon>Strongylidae</taxon>
        <taxon>Cylicostephanus</taxon>
    </lineage>
</organism>
<dbReference type="Gene3D" id="3.40.50.150">
    <property type="entry name" value="Vaccinia Virus protein VP39"/>
    <property type="match status" value="1"/>
</dbReference>
<keyword evidence="4" id="KW-1185">Reference proteome</keyword>
<dbReference type="OrthoDB" id="514248at2759"/>
<dbReference type="PANTHER" id="PTHR13393">
    <property type="entry name" value="SAM-DEPENDENT METHYLTRANSFERASE"/>
    <property type="match status" value="1"/>
</dbReference>
<dbReference type="EMBL" id="UYRV01026557">
    <property type="protein sequence ID" value="VDK79481.1"/>
    <property type="molecule type" value="Genomic_DNA"/>
</dbReference>
<gene>
    <name evidence="3" type="ORF">CGOC_LOCUS7584</name>
</gene>
<dbReference type="Pfam" id="PF05971">
    <property type="entry name" value="Methyltransf_10"/>
    <property type="match status" value="1"/>
</dbReference>
<dbReference type="InterPro" id="IPR010286">
    <property type="entry name" value="METTL16/RlmF"/>
</dbReference>
<evidence type="ECO:0000313" key="3">
    <source>
        <dbReference type="EMBL" id="VDK79481.1"/>
    </source>
</evidence>
<dbReference type="AlphaFoldDB" id="A0A3P6UPT2"/>
<sequence length="119" mass="13354">MCNPPFFESCETDKRFSVDKRSGALLNECSVDSEEAERAPPRSATLARRGELEFEGGEVAFIGRLIDDSVLLQTQVSSFSEAFFLFGDLFFDEKLMILSNCCAEPRDLPFGLAFPREIQ</sequence>
<keyword evidence="1" id="KW-0489">Methyltransferase</keyword>
<protein>
    <submittedName>
        <fullName evidence="3">Uncharacterized protein</fullName>
    </submittedName>
</protein>
<name>A0A3P6UPT2_CYLGO</name>
<proteinExistence type="predicted"/>
<dbReference type="GO" id="GO:0005634">
    <property type="term" value="C:nucleus"/>
    <property type="evidence" value="ECO:0007669"/>
    <property type="project" value="TreeGrafter"/>
</dbReference>
<evidence type="ECO:0000313" key="4">
    <source>
        <dbReference type="Proteomes" id="UP000271889"/>
    </source>
</evidence>
<reference evidence="3 4" key="1">
    <citation type="submission" date="2018-11" db="EMBL/GenBank/DDBJ databases">
        <authorList>
            <consortium name="Pathogen Informatics"/>
        </authorList>
    </citation>
    <scope>NUCLEOTIDE SEQUENCE [LARGE SCALE GENOMIC DNA]</scope>
</reference>
<accession>A0A3P6UPT2</accession>
<dbReference type="GO" id="GO:0008168">
    <property type="term" value="F:methyltransferase activity"/>
    <property type="evidence" value="ECO:0007669"/>
    <property type="project" value="UniProtKB-KW"/>
</dbReference>
<dbReference type="PANTHER" id="PTHR13393:SF0">
    <property type="entry name" value="RNA N6-ADENOSINE-METHYLTRANSFERASE METTL16"/>
    <property type="match status" value="1"/>
</dbReference>
<evidence type="ECO:0000256" key="2">
    <source>
        <dbReference type="ARBA" id="ARBA00022679"/>
    </source>
</evidence>
<dbReference type="GO" id="GO:0070475">
    <property type="term" value="P:rRNA base methylation"/>
    <property type="evidence" value="ECO:0007669"/>
    <property type="project" value="TreeGrafter"/>
</dbReference>
<keyword evidence="2" id="KW-0808">Transferase</keyword>
<evidence type="ECO:0000256" key="1">
    <source>
        <dbReference type="ARBA" id="ARBA00022603"/>
    </source>
</evidence>
<dbReference type="Proteomes" id="UP000271889">
    <property type="component" value="Unassembled WGS sequence"/>
</dbReference>